<evidence type="ECO:0000256" key="1">
    <source>
        <dbReference type="SAM" id="Coils"/>
    </source>
</evidence>
<keyword evidence="1" id="KW-0175">Coiled coil</keyword>
<feature type="region of interest" description="Disordered" evidence="2">
    <location>
        <begin position="355"/>
        <end position="389"/>
    </location>
</feature>
<evidence type="ECO:0008006" key="6">
    <source>
        <dbReference type="Google" id="ProtNLM"/>
    </source>
</evidence>
<keyword evidence="3" id="KW-1133">Transmembrane helix</keyword>
<keyword evidence="3" id="KW-0812">Transmembrane</keyword>
<dbReference type="EMBL" id="JBHSQB010000004">
    <property type="protein sequence ID" value="MFC6095806.1"/>
    <property type="molecule type" value="Genomic_DNA"/>
</dbReference>
<accession>A0ABW1PKZ0</accession>
<comment type="caution">
    <text evidence="4">The sequence shown here is derived from an EMBL/GenBank/DDBJ whole genome shotgun (WGS) entry which is preliminary data.</text>
</comment>
<keyword evidence="5" id="KW-1185">Reference proteome</keyword>
<protein>
    <recommendedName>
        <fullName evidence="6">Phage tail tape measure protein</fullName>
    </recommendedName>
</protein>
<reference evidence="5" key="1">
    <citation type="journal article" date="2019" name="Int. J. Syst. Evol. Microbiol.">
        <title>The Global Catalogue of Microorganisms (GCM) 10K type strain sequencing project: providing services to taxonomists for standard genome sequencing and annotation.</title>
        <authorList>
            <consortium name="The Broad Institute Genomics Platform"/>
            <consortium name="The Broad Institute Genome Sequencing Center for Infectious Disease"/>
            <person name="Wu L."/>
            <person name="Ma J."/>
        </authorList>
    </citation>
    <scope>NUCLEOTIDE SEQUENCE [LARGE SCALE GENOMIC DNA]</scope>
    <source>
        <strain evidence="5">CCUG 49679</strain>
    </source>
</reference>
<proteinExistence type="predicted"/>
<evidence type="ECO:0000313" key="5">
    <source>
        <dbReference type="Proteomes" id="UP001596287"/>
    </source>
</evidence>
<dbReference type="Proteomes" id="UP001596287">
    <property type="component" value="Unassembled WGS sequence"/>
</dbReference>
<evidence type="ECO:0000256" key="3">
    <source>
        <dbReference type="SAM" id="Phobius"/>
    </source>
</evidence>
<evidence type="ECO:0000313" key="4">
    <source>
        <dbReference type="EMBL" id="MFC6095806.1"/>
    </source>
</evidence>
<keyword evidence="3" id="KW-0472">Membrane</keyword>
<name>A0ABW1PKZ0_9FLAO</name>
<gene>
    <name evidence="4" type="ORF">ACFPVY_04035</name>
</gene>
<feature type="transmembrane region" description="Helical" evidence="3">
    <location>
        <begin position="214"/>
        <end position="235"/>
    </location>
</feature>
<sequence length="725" mass="78487">MIKRTAEIQINTNANEAKAELQNLNAALDSNSKAALANEVAIRELAEAQHKLELAEKAVADSSNHTATAIQNMENNVAKARLAVVAKTEKLEELTASQARGTSITHENTNAIASNGGAIAILDSLSNGMATSLRDLWEMSSLFTGQLKLQSIQQAIMTTVVGTSTGAWKAFRIAMAASGVGLLVVGLTMLIMNFETVSKWVSNITDKFGGWRNVLMFIAPPIYLIIKALEMLGIMETEAEEKSRKAWEDRQKRNAEATKAVMKQRQVISDYMDFEIAKANALGKDTVILEQVKREAILNTAKAYNDLNRELINSGKATQDQIKAWNANQELINKTKNDQILADLRVQKIAEDKAKEARDKAVEDAKKSAADRKAAREKAAADELAERKRNDEAYKNAQIKLNKELEDLQDTTDQQKLDRMKSRYVEEINALKGKTAEEKAILIASLDEQFKIRQADLDKKTKEEAAKKEEDRQKAIQDLIDKNAVEKVFADAKTVAEVEAIRYANEQKLIQQENDDILAAEKLGASEEEIASIHTNFKDQEIANNEDAADSNKRISDLEDQERKKKLSAIKDTLATAASLLGEHTVAGKAMAIAATTIDTYQSSISAYKGMVAAVPGPVGIAAGAVAAAASIASGFATVKKILSVRVGKSGAGGAGGGGAATGGGVSIAKPSVSFQNTQQGQVSESIQQTSANRNAQPIQVQVSSNEITNAQRVDSETISNARYN</sequence>
<feature type="coiled-coil region" evidence="1">
    <location>
        <begin position="7"/>
        <end position="90"/>
    </location>
</feature>
<organism evidence="4 5">
    <name type="scientific">Flavobacterium qiangtangense</name>
    <dbReference type="NCBI Taxonomy" id="1442595"/>
    <lineage>
        <taxon>Bacteria</taxon>
        <taxon>Pseudomonadati</taxon>
        <taxon>Bacteroidota</taxon>
        <taxon>Flavobacteriia</taxon>
        <taxon>Flavobacteriales</taxon>
        <taxon>Flavobacteriaceae</taxon>
        <taxon>Flavobacterium</taxon>
    </lineage>
</organism>
<dbReference type="RefSeq" id="WP_379790479.1">
    <property type="nucleotide sequence ID" value="NZ_JBHSQB010000004.1"/>
</dbReference>
<feature type="transmembrane region" description="Helical" evidence="3">
    <location>
        <begin position="173"/>
        <end position="194"/>
    </location>
</feature>
<evidence type="ECO:0000256" key="2">
    <source>
        <dbReference type="SAM" id="MobiDB-lite"/>
    </source>
</evidence>